<evidence type="ECO:0000256" key="2">
    <source>
        <dbReference type="ARBA" id="ARBA00022679"/>
    </source>
</evidence>
<keyword evidence="2" id="KW-0808">Transferase</keyword>
<evidence type="ECO:0000256" key="4">
    <source>
        <dbReference type="ARBA" id="ARBA00022777"/>
    </source>
</evidence>
<dbReference type="InterPro" id="IPR008271">
    <property type="entry name" value="Ser/Thr_kinase_AS"/>
</dbReference>
<dbReference type="PANTHER" id="PTHR24346:SF93">
    <property type="entry name" value="NUAK FAMILY SNF1-LIKE KINASE 1"/>
    <property type="match status" value="1"/>
</dbReference>
<proteinExistence type="predicted"/>
<keyword evidence="8" id="KW-0472">Membrane</keyword>
<evidence type="ECO:0000256" key="1">
    <source>
        <dbReference type="ARBA" id="ARBA00022527"/>
    </source>
</evidence>
<name>T1IXJ5_STRMM</name>
<feature type="compositionally biased region" description="Low complexity" evidence="7">
    <location>
        <begin position="441"/>
        <end position="454"/>
    </location>
</feature>
<dbReference type="GO" id="GO:0005524">
    <property type="term" value="F:ATP binding"/>
    <property type="evidence" value="ECO:0007669"/>
    <property type="project" value="UniProtKB-UniRule"/>
</dbReference>
<dbReference type="GO" id="GO:0005737">
    <property type="term" value="C:cytoplasm"/>
    <property type="evidence" value="ECO:0007669"/>
    <property type="project" value="TreeGrafter"/>
</dbReference>
<feature type="region of interest" description="Disordered" evidence="7">
    <location>
        <begin position="986"/>
        <end position="1018"/>
    </location>
</feature>
<accession>T1IXJ5</accession>
<evidence type="ECO:0000313" key="11">
    <source>
        <dbReference type="Proteomes" id="UP000014500"/>
    </source>
</evidence>
<protein>
    <recommendedName>
        <fullName evidence="9">Protein kinase domain-containing protein</fullName>
    </recommendedName>
</protein>
<feature type="transmembrane region" description="Helical" evidence="8">
    <location>
        <begin position="1614"/>
        <end position="1635"/>
    </location>
</feature>
<keyword evidence="8" id="KW-1133">Transmembrane helix</keyword>
<dbReference type="PANTHER" id="PTHR24346">
    <property type="entry name" value="MAP/MICROTUBULE AFFINITY-REGULATING KINASE"/>
    <property type="match status" value="1"/>
</dbReference>
<feature type="compositionally biased region" description="Low complexity" evidence="7">
    <location>
        <begin position="834"/>
        <end position="858"/>
    </location>
</feature>
<dbReference type="SUPFAM" id="SSF56112">
    <property type="entry name" value="Protein kinase-like (PK-like)"/>
    <property type="match status" value="1"/>
</dbReference>
<dbReference type="PROSITE" id="PS00108">
    <property type="entry name" value="PROTEIN_KINASE_ST"/>
    <property type="match status" value="1"/>
</dbReference>
<keyword evidence="3 6" id="KW-0547">Nucleotide-binding</keyword>
<dbReference type="Proteomes" id="UP000014500">
    <property type="component" value="Unassembled WGS sequence"/>
</dbReference>
<keyword evidence="5 6" id="KW-0067">ATP-binding</keyword>
<feature type="compositionally biased region" description="Basic and acidic residues" evidence="7">
    <location>
        <begin position="897"/>
        <end position="917"/>
    </location>
</feature>
<evidence type="ECO:0000256" key="7">
    <source>
        <dbReference type="SAM" id="MobiDB-lite"/>
    </source>
</evidence>
<dbReference type="FunFam" id="3.30.200.20:FF:000042">
    <property type="entry name" value="Aurora kinase A"/>
    <property type="match status" value="1"/>
</dbReference>
<keyword evidence="1" id="KW-0723">Serine/threonine-protein kinase</keyword>
<evidence type="ECO:0000256" key="8">
    <source>
        <dbReference type="SAM" id="Phobius"/>
    </source>
</evidence>
<dbReference type="eggNOG" id="KOG0611">
    <property type="taxonomic scope" value="Eukaryota"/>
</dbReference>
<dbReference type="InterPro" id="IPR000719">
    <property type="entry name" value="Prot_kinase_dom"/>
</dbReference>
<keyword evidence="11" id="KW-1185">Reference proteome</keyword>
<dbReference type="PROSITE" id="PS50011">
    <property type="entry name" value="PROTEIN_KINASE_DOM"/>
    <property type="match status" value="1"/>
</dbReference>
<dbReference type="GO" id="GO:0050321">
    <property type="term" value="F:tau-protein kinase activity"/>
    <property type="evidence" value="ECO:0007669"/>
    <property type="project" value="TreeGrafter"/>
</dbReference>
<feature type="region of interest" description="Disordered" evidence="7">
    <location>
        <begin position="419"/>
        <end position="459"/>
    </location>
</feature>
<reference evidence="11" key="1">
    <citation type="submission" date="2011-05" db="EMBL/GenBank/DDBJ databases">
        <authorList>
            <person name="Richards S.R."/>
            <person name="Qu J."/>
            <person name="Jiang H."/>
            <person name="Jhangiani S.N."/>
            <person name="Agravi P."/>
            <person name="Goodspeed R."/>
            <person name="Gross S."/>
            <person name="Mandapat C."/>
            <person name="Jackson L."/>
            <person name="Mathew T."/>
            <person name="Pu L."/>
            <person name="Thornton R."/>
            <person name="Saada N."/>
            <person name="Wilczek-Boney K.B."/>
            <person name="Lee S."/>
            <person name="Kovar C."/>
            <person name="Wu Y."/>
            <person name="Scherer S.E."/>
            <person name="Worley K.C."/>
            <person name="Muzny D.M."/>
            <person name="Gibbs R."/>
        </authorList>
    </citation>
    <scope>NUCLEOTIDE SEQUENCE</scope>
    <source>
        <strain evidence="11">Brora</strain>
    </source>
</reference>
<feature type="compositionally biased region" description="Polar residues" evidence="7">
    <location>
        <begin position="742"/>
        <end position="751"/>
    </location>
</feature>
<feature type="region of interest" description="Disordered" evidence="7">
    <location>
        <begin position="371"/>
        <end position="401"/>
    </location>
</feature>
<dbReference type="Pfam" id="PF00069">
    <property type="entry name" value="Pkinase"/>
    <property type="match status" value="1"/>
</dbReference>
<evidence type="ECO:0000256" key="6">
    <source>
        <dbReference type="PROSITE-ProRule" id="PRU10141"/>
    </source>
</evidence>
<organism evidence="10 11">
    <name type="scientific">Strigamia maritima</name>
    <name type="common">European centipede</name>
    <name type="synonym">Geophilus maritimus</name>
    <dbReference type="NCBI Taxonomy" id="126957"/>
    <lineage>
        <taxon>Eukaryota</taxon>
        <taxon>Metazoa</taxon>
        <taxon>Ecdysozoa</taxon>
        <taxon>Arthropoda</taxon>
        <taxon>Myriapoda</taxon>
        <taxon>Chilopoda</taxon>
        <taxon>Pleurostigmophora</taxon>
        <taxon>Geophilomorpha</taxon>
        <taxon>Linotaeniidae</taxon>
        <taxon>Strigamia</taxon>
    </lineage>
</organism>
<feature type="compositionally biased region" description="Polar residues" evidence="7">
    <location>
        <begin position="420"/>
        <end position="429"/>
    </location>
</feature>
<dbReference type="EMBL" id="JH431649">
    <property type="status" value="NOT_ANNOTATED_CDS"/>
    <property type="molecule type" value="Genomic_DNA"/>
</dbReference>
<dbReference type="OMA" id="CTDYKRS"/>
<keyword evidence="4" id="KW-0418">Kinase</keyword>
<evidence type="ECO:0000259" key="9">
    <source>
        <dbReference type="PROSITE" id="PS50011"/>
    </source>
</evidence>
<evidence type="ECO:0000313" key="10">
    <source>
        <dbReference type="EnsemblMetazoa" id="SMAR005929-PA"/>
    </source>
</evidence>
<feature type="region of interest" description="Disordered" evidence="7">
    <location>
        <begin position="789"/>
        <end position="858"/>
    </location>
</feature>
<dbReference type="Gene3D" id="1.10.510.10">
    <property type="entry name" value="Transferase(Phosphotransferase) domain 1"/>
    <property type="match status" value="1"/>
</dbReference>
<reference evidence="10" key="2">
    <citation type="submission" date="2015-02" db="UniProtKB">
        <authorList>
            <consortium name="EnsemblMetazoa"/>
        </authorList>
    </citation>
    <scope>IDENTIFICATION</scope>
</reference>
<sequence>MVVLSSSPTSNVTGDLECNGIPLNNQRQKFRQRFDVIRKLGQGTYGKVQLALKKETGEEVAIKTIKKAKIQTKEDLTRIQREIQLMSLVQHPHIIHIYEVFENKEKIVLVMEYAAGGELYEYLSSEKNLSESEARRIFRQVVSAVYYCHKNNICHRDLKLENILLDENKNAKIADFGLSNVFDQKKLLETFCGSPLYASPEIVKGIPYRGPEVDCWSLGVLLYTLVYGAMPFDGSNFQKLVKQISEADYYEPKERAGASKLIHRLLTVSATERATIENVCEDTWVNIDCNDSVFKLAENVGNDSPVRLDYLLQMVPLEEVPSQITNENDVGPIQSNVVINDTLNRKHQLSASEGSITEVKKMKKNNVEISEVSDEEFDKETNKNTLAIDDEQSVQQKSTTVATMNNSKEEMCAAELALASGNQSDQSETSSEDNTPEIDINNSKSFKNPKPSSSQDINSDYDSLSLNVLTTSSEQSLKSLDTVTGAEIDDITWGSAASIASENEFKQQDIAEKPEEKVAEIKSDVINTNKNTSIEADNNATCAEERVNTNVKAKVPNDTDDKAKVPNETDVKAEIPNDNTAKVDQKEPVSGNLEKNVNRFSSYEKEWSSKRPGEQYFREVKKDSEEVTHHGYSMHRSRVCTFEKSVIKEVKTQNLGKKVPLTRSDSKGSTGSNDDLDDIFETFAGENSWLCDMLARTKAKIEEISGRRKNPLFNPSPRLRAEDLFSKLNICDNASFCTATSGIGTSRSSSQRTEDKDASRNTSRTSRHSAKTSIDDEFKPYASKTSWMNDDKKYQTRSSSMPTEEMGNYKSFSRSVSEEDKQQSKTLINEESSSRSSSHFSSLKKNSSVSSQSSISSKYRCEDITAEDDIDILPKWSHSRSSSVEDYQNKSKKHTSVKVESKRVNEESSSSLRRDFASKDELSDFRKPKSVFSYTKSRTHELLQDRQDEDNFDGTVRRPRSLSLLCGEDGEWDLLLNKNLDKKSDDFGDSQFSRRRPTGESEYDTNEPSRSMNKRLEGLEKDFRTRLRMDDGKSNVENIEKEIKEMTDDLSSFGSLRSRLREDRKVESDLSFKYTGSSRHSAGVARSVNDFGLDLDADNDLEESVSDRIKRKSYLVKHQDLDTKNRHLNSNFDRIMSRNRHPVADFSDSSDRIAHHSFASRSNDQMFERRSNLNTRHERFSSLDENKSRIKSLSNTTYATAKINTECLQNKGMSLESVNKKLTECITRKQSFRESNQSISPEFYCNDLQTQASCFKYHVNDITDCLNAAAKKYYENLRNSFYAGYQFDCQNHSSVYKKQLSEEAEECKEKSKEALVLCLLAAPPYSLWPDLRELKQPIEKAYTDKDCRKKSIWLYCALEVLDDCKDKSVKKYYRAHYKCSCQNAECEKKIKDGNKQVSNCLLEKEYDHISPGKARMAFEARNDTELIELGLFFLCDYMVLRYDCLQSTIHEIEMEDCFTECEMKQFNNQIEGLKTIEKFLCTNDQTMLRERYKKDEYLKCEEKKKAEFDECDETHNYTSSPFSLDRKKQSFEPPKSFIGVMPAEAWSRADCTQRLDWANCYIDVYKECSAKLGDYFQDYFASILHSYDSCKKVLGKKLPPAPEYMSAVVNKMSFFYLFSLQILILFNSLLLVVNIQH</sequence>
<evidence type="ECO:0000256" key="3">
    <source>
        <dbReference type="ARBA" id="ARBA00022741"/>
    </source>
</evidence>
<dbReference type="SMART" id="SM00220">
    <property type="entry name" value="S_TKc"/>
    <property type="match status" value="1"/>
</dbReference>
<dbReference type="PROSITE" id="PS00107">
    <property type="entry name" value="PROTEIN_KINASE_ATP"/>
    <property type="match status" value="1"/>
</dbReference>
<evidence type="ECO:0000256" key="5">
    <source>
        <dbReference type="ARBA" id="ARBA00022840"/>
    </source>
</evidence>
<dbReference type="FunFam" id="1.10.510.10:FF:000389">
    <property type="entry name" value="Uncharacterized protein, isoform E"/>
    <property type="match status" value="1"/>
</dbReference>
<dbReference type="HOGENOM" id="CLU_242974_0_0_1"/>
<dbReference type="InterPro" id="IPR011009">
    <property type="entry name" value="Kinase-like_dom_sf"/>
</dbReference>
<feature type="region of interest" description="Disordered" evidence="7">
    <location>
        <begin position="742"/>
        <end position="775"/>
    </location>
</feature>
<dbReference type="GO" id="GO:0035556">
    <property type="term" value="P:intracellular signal transduction"/>
    <property type="evidence" value="ECO:0007669"/>
    <property type="project" value="TreeGrafter"/>
</dbReference>
<dbReference type="STRING" id="126957.T1IXJ5"/>
<feature type="domain" description="Protein kinase" evidence="9">
    <location>
        <begin position="34"/>
        <end position="285"/>
    </location>
</feature>
<dbReference type="InterPro" id="IPR017441">
    <property type="entry name" value="Protein_kinase_ATP_BS"/>
</dbReference>
<keyword evidence="8" id="KW-0812">Transmembrane</keyword>
<dbReference type="EnsemblMetazoa" id="SMAR005929-RA">
    <property type="protein sequence ID" value="SMAR005929-PA"/>
    <property type="gene ID" value="SMAR005929"/>
</dbReference>
<dbReference type="GO" id="GO:0000226">
    <property type="term" value="P:microtubule cytoskeleton organization"/>
    <property type="evidence" value="ECO:0007669"/>
    <property type="project" value="TreeGrafter"/>
</dbReference>
<feature type="region of interest" description="Disordered" evidence="7">
    <location>
        <begin position="881"/>
        <end position="917"/>
    </location>
</feature>
<feature type="binding site" evidence="6">
    <location>
        <position position="67"/>
    </location>
    <ligand>
        <name>ATP</name>
        <dbReference type="ChEBI" id="CHEBI:30616"/>
    </ligand>
</feature>